<protein>
    <submittedName>
        <fullName evidence="2">Uncharacterized protein</fullName>
    </submittedName>
</protein>
<gene>
    <name evidence="2" type="ORF">BJ508DRAFT_325117</name>
</gene>
<evidence type="ECO:0000313" key="3">
    <source>
        <dbReference type="Proteomes" id="UP000275078"/>
    </source>
</evidence>
<organism evidence="2 3">
    <name type="scientific">Ascobolus immersus RN42</name>
    <dbReference type="NCBI Taxonomy" id="1160509"/>
    <lineage>
        <taxon>Eukaryota</taxon>
        <taxon>Fungi</taxon>
        <taxon>Dikarya</taxon>
        <taxon>Ascomycota</taxon>
        <taxon>Pezizomycotina</taxon>
        <taxon>Pezizomycetes</taxon>
        <taxon>Pezizales</taxon>
        <taxon>Ascobolaceae</taxon>
        <taxon>Ascobolus</taxon>
    </lineage>
</organism>
<sequence>MTVSSLAISSTMSYIPTRNITKPFPSSLYRRPSKANSQDPSTMSNSSTPHSIPAASPRSICKDEQTRSNWSKRNVNSRSHFCTNRASADESYHLFWGHSLANHIEPYPQPLQPLDTSAKLDVGPKVLKLSSEEGNSYYWECGSCRAEFCGPCFEGTEKAGWHYTPDGAKALVTREIDTSSSAGGEKFDGGLITDEVLDSEDWPLNIPGFPKDEAVPSSTVEEAGRNLSTVKST</sequence>
<feature type="compositionally biased region" description="Polar residues" evidence="1">
    <location>
        <begin position="216"/>
        <end position="233"/>
    </location>
</feature>
<feature type="compositionally biased region" description="Polar residues" evidence="1">
    <location>
        <begin position="34"/>
        <end position="50"/>
    </location>
</feature>
<feature type="region of interest" description="Disordered" evidence="1">
    <location>
        <begin position="203"/>
        <end position="233"/>
    </location>
</feature>
<feature type="region of interest" description="Disordered" evidence="1">
    <location>
        <begin position="25"/>
        <end position="74"/>
    </location>
</feature>
<dbReference type="EMBL" id="ML119668">
    <property type="protein sequence ID" value="RPA82960.1"/>
    <property type="molecule type" value="Genomic_DNA"/>
</dbReference>
<name>A0A3N4IFP6_ASCIM</name>
<evidence type="ECO:0000313" key="2">
    <source>
        <dbReference type="EMBL" id="RPA82960.1"/>
    </source>
</evidence>
<reference evidence="2 3" key="1">
    <citation type="journal article" date="2018" name="Nat. Ecol. Evol.">
        <title>Pezizomycetes genomes reveal the molecular basis of ectomycorrhizal truffle lifestyle.</title>
        <authorList>
            <person name="Murat C."/>
            <person name="Payen T."/>
            <person name="Noel B."/>
            <person name="Kuo A."/>
            <person name="Morin E."/>
            <person name="Chen J."/>
            <person name="Kohler A."/>
            <person name="Krizsan K."/>
            <person name="Balestrini R."/>
            <person name="Da Silva C."/>
            <person name="Montanini B."/>
            <person name="Hainaut M."/>
            <person name="Levati E."/>
            <person name="Barry K.W."/>
            <person name="Belfiori B."/>
            <person name="Cichocki N."/>
            <person name="Clum A."/>
            <person name="Dockter R.B."/>
            <person name="Fauchery L."/>
            <person name="Guy J."/>
            <person name="Iotti M."/>
            <person name="Le Tacon F."/>
            <person name="Lindquist E.A."/>
            <person name="Lipzen A."/>
            <person name="Malagnac F."/>
            <person name="Mello A."/>
            <person name="Molinier V."/>
            <person name="Miyauchi S."/>
            <person name="Poulain J."/>
            <person name="Riccioni C."/>
            <person name="Rubini A."/>
            <person name="Sitrit Y."/>
            <person name="Splivallo R."/>
            <person name="Traeger S."/>
            <person name="Wang M."/>
            <person name="Zifcakova L."/>
            <person name="Wipf D."/>
            <person name="Zambonelli A."/>
            <person name="Paolocci F."/>
            <person name="Nowrousian M."/>
            <person name="Ottonello S."/>
            <person name="Baldrian P."/>
            <person name="Spatafora J.W."/>
            <person name="Henrissat B."/>
            <person name="Nagy L.G."/>
            <person name="Aury J.M."/>
            <person name="Wincker P."/>
            <person name="Grigoriev I.V."/>
            <person name="Bonfante P."/>
            <person name="Martin F.M."/>
        </authorList>
    </citation>
    <scope>NUCLEOTIDE SEQUENCE [LARGE SCALE GENOMIC DNA]</scope>
    <source>
        <strain evidence="2 3">RN42</strain>
    </source>
</reference>
<dbReference type="AlphaFoldDB" id="A0A3N4IFP6"/>
<dbReference type="Proteomes" id="UP000275078">
    <property type="component" value="Unassembled WGS sequence"/>
</dbReference>
<accession>A0A3N4IFP6</accession>
<proteinExistence type="predicted"/>
<keyword evidence="3" id="KW-1185">Reference proteome</keyword>
<evidence type="ECO:0000256" key="1">
    <source>
        <dbReference type="SAM" id="MobiDB-lite"/>
    </source>
</evidence>